<evidence type="ECO:0000313" key="2">
    <source>
        <dbReference type="EMBL" id="KHN71780.1"/>
    </source>
</evidence>
<dbReference type="InterPro" id="IPR002557">
    <property type="entry name" value="Chitin-bd_dom"/>
</dbReference>
<dbReference type="GO" id="GO:0008061">
    <property type="term" value="F:chitin binding"/>
    <property type="evidence" value="ECO:0007669"/>
    <property type="project" value="InterPro"/>
</dbReference>
<dbReference type="PROSITE" id="PS50940">
    <property type="entry name" value="CHIT_BIND_II"/>
    <property type="match status" value="1"/>
</dbReference>
<sequence length="130" mass="14447">MLPRVMAMDIQDRIMVVYNFCAHRQDGDYSIGCTSCYISCSAKRPIAMECPAGLVLDEASDSCVGRAYAKVCGGIPTTTIPPPASEATTLRPYCKIFMLTCTNDARFRGRGRKWKEGDFGKEFSLFSRHD</sequence>
<reference evidence="2 3" key="1">
    <citation type="submission" date="2014-11" db="EMBL/GenBank/DDBJ databases">
        <title>Genetic blueprint of the zoonotic pathogen Toxocara canis.</title>
        <authorList>
            <person name="Zhu X.-Q."/>
            <person name="Korhonen P.K."/>
            <person name="Cai H."/>
            <person name="Young N.D."/>
            <person name="Nejsum P."/>
            <person name="von Samson-Himmelstjerna G."/>
            <person name="Boag P.R."/>
            <person name="Tan P."/>
            <person name="Li Q."/>
            <person name="Min J."/>
            <person name="Yang Y."/>
            <person name="Wang X."/>
            <person name="Fang X."/>
            <person name="Hall R.S."/>
            <person name="Hofmann A."/>
            <person name="Sternberg P.W."/>
            <person name="Jex A.R."/>
            <person name="Gasser R.B."/>
        </authorList>
    </citation>
    <scope>NUCLEOTIDE SEQUENCE [LARGE SCALE GENOMIC DNA]</scope>
    <source>
        <strain evidence="2">PN_DK_2014</strain>
    </source>
</reference>
<protein>
    <submittedName>
        <fullName evidence="2">Chondroitin proteoglycan 1</fullName>
    </submittedName>
</protein>
<gene>
    <name evidence="2" type="primary">cpg-1</name>
    <name evidence="2" type="ORF">Tcan_02076</name>
</gene>
<dbReference type="Proteomes" id="UP000031036">
    <property type="component" value="Unassembled WGS sequence"/>
</dbReference>
<evidence type="ECO:0000313" key="3">
    <source>
        <dbReference type="Proteomes" id="UP000031036"/>
    </source>
</evidence>
<evidence type="ECO:0000259" key="1">
    <source>
        <dbReference type="PROSITE" id="PS50940"/>
    </source>
</evidence>
<dbReference type="Pfam" id="PF01607">
    <property type="entry name" value="CBM_14"/>
    <property type="match status" value="1"/>
</dbReference>
<accession>A0A0B2USB2</accession>
<proteinExistence type="predicted"/>
<organism evidence="2 3">
    <name type="scientific">Toxocara canis</name>
    <name type="common">Canine roundworm</name>
    <dbReference type="NCBI Taxonomy" id="6265"/>
    <lineage>
        <taxon>Eukaryota</taxon>
        <taxon>Metazoa</taxon>
        <taxon>Ecdysozoa</taxon>
        <taxon>Nematoda</taxon>
        <taxon>Chromadorea</taxon>
        <taxon>Rhabditida</taxon>
        <taxon>Spirurina</taxon>
        <taxon>Ascaridomorpha</taxon>
        <taxon>Ascaridoidea</taxon>
        <taxon>Toxocaridae</taxon>
        <taxon>Toxocara</taxon>
    </lineage>
</organism>
<dbReference type="GO" id="GO:0005576">
    <property type="term" value="C:extracellular region"/>
    <property type="evidence" value="ECO:0007669"/>
    <property type="project" value="InterPro"/>
</dbReference>
<dbReference type="InterPro" id="IPR036508">
    <property type="entry name" value="Chitin-bd_dom_sf"/>
</dbReference>
<comment type="caution">
    <text evidence="2">The sequence shown here is derived from an EMBL/GenBank/DDBJ whole genome shotgun (WGS) entry which is preliminary data.</text>
</comment>
<dbReference type="EMBL" id="JPKZ01020681">
    <property type="protein sequence ID" value="KHN71780.1"/>
    <property type="molecule type" value="Genomic_DNA"/>
</dbReference>
<dbReference type="AlphaFoldDB" id="A0A0B2USB2"/>
<keyword evidence="3" id="KW-1185">Reference proteome</keyword>
<dbReference type="SUPFAM" id="SSF57625">
    <property type="entry name" value="Invertebrate chitin-binding proteins"/>
    <property type="match status" value="1"/>
</dbReference>
<name>A0A0B2USB2_TOXCA</name>
<dbReference type="OrthoDB" id="5877064at2759"/>
<feature type="domain" description="Chitin-binding type-2" evidence="1">
    <location>
        <begin position="18"/>
        <end position="74"/>
    </location>
</feature>
<dbReference type="SMART" id="SM00494">
    <property type="entry name" value="ChtBD2"/>
    <property type="match status" value="1"/>
</dbReference>